<evidence type="ECO:0000313" key="1">
    <source>
        <dbReference type="EMBL" id="CAG6769508.1"/>
    </source>
</evidence>
<dbReference type="EMBL" id="HBUF01579117">
    <property type="protein sequence ID" value="CAG6769508.1"/>
    <property type="molecule type" value="Transcribed_RNA"/>
</dbReference>
<dbReference type="EMBL" id="HBUF01579114">
    <property type="protein sequence ID" value="CAG6769499.1"/>
    <property type="molecule type" value="Transcribed_RNA"/>
</dbReference>
<accession>A0A8D9AMW6</accession>
<sequence>MCSHWRSSQTIHPMVYRQYQGPIIRGGASYGETEEGKLALQRDLLSFKHYSGTPCIFELYRQPIFTSNKCEDSQPPFRQYHGRGQTSPGRMSGSGFISQRCPVLVSEPGIAQTQRPSSCFYKQLINVQHAQVYPDESSQRQTVDM</sequence>
<dbReference type="EMBL" id="HBUF01579115">
    <property type="protein sequence ID" value="CAG6769502.1"/>
    <property type="molecule type" value="Transcribed_RNA"/>
</dbReference>
<name>A0A8D9AMW6_9HEMI</name>
<proteinExistence type="predicted"/>
<organism evidence="1">
    <name type="scientific">Cacopsylla melanoneura</name>
    <dbReference type="NCBI Taxonomy" id="428564"/>
    <lineage>
        <taxon>Eukaryota</taxon>
        <taxon>Metazoa</taxon>
        <taxon>Ecdysozoa</taxon>
        <taxon>Arthropoda</taxon>
        <taxon>Hexapoda</taxon>
        <taxon>Insecta</taxon>
        <taxon>Pterygota</taxon>
        <taxon>Neoptera</taxon>
        <taxon>Paraneoptera</taxon>
        <taxon>Hemiptera</taxon>
        <taxon>Sternorrhyncha</taxon>
        <taxon>Psylloidea</taxon>
        <taxon>Psyllidae</taxon>
        <taxon>Psyllinae</taxon>
        <taxon>Cacopsylla</taxon>
    </lineage>
</organism>
<reference evidence="1" key="1">
    <citation type="submission" date="2021-05" db="EMBL/GenBank/DDBJ databases">
        <authorList>
            <person name="Alioto T."/>
            <person name="Alioto T."/>
            <person name="Gomez Garrido J."/>
        </authorList>
    </citation>
    <scope>NUCLEOTIDE SEQUENCE</scope>
</reference>
<dbReference type="EMBL" id="HBUF01579116">
    <property type="protein sequence ID" value="CAG6769505.1"/>
    <property type="molecule type" value="Transcribed_RNA"/>
</dbReference>
<dbReference type="AlphaFoldDB" id="A0A8D9AMW6"/>
<protein>
    <submittedName>
        <fullName evidence="1">Uncharacterized protein</fullName>
    </submittedName>
</protein>